<evidence type="ECO:0000256" key="12">
    <source>
        <dbReference type="PROSITE-ProRule" id="PRU00331"/>
    </source>
</evidence>
<feature type="region of interest" description="Disordered" evidence="13">
    <location>
        <begin position="329"/>
        <end position="361"/>
    </location>
</feature>
<feature type="region of interest" description="Disordered" evidence="13">
    <location>
        <begin position="418"/>
        <end position="459"/>
    </location>
</feature>
<reference evidence="15" key="1">
    <citation type="submission" date="2023-03" db="EMBL/GenBank/DDBJ databases">
        <title>Massive genome expansion in bonnet fungi (Mycena s.s.) driven by repeated elements and novel gene families across ecological guilds.</title>
        <authorList>
            <consortium name="Lawrence Berkeley National Laboratory"/>
            <person name="Harder C.B."/>
            <person name="Miyauchi S."/>
            <person name="Viragh M."/>
            <person name="Kuo A."/>
            <person name="Thoen E."/>
            <person name="Andreopoulos B."/>
            <person name="Lu D."/>
            <person name="Skrede I."/>
            <person name="Drula E."/>
            <person name="Henrissat B."/>
            <person name="Morin E."/>
            <person name="Kohler A."/>
            <person name="Barry K."/>
            <person name="LaButti K."/>
            <person name="Morin E."/>
            <person name="Salamov A."/>
            <person name="Lipzen A."/>
            <person name="Mereny Z."/>
            <person name="Hegedus B."/>
            <person name="Baldrian P."/>
            <person name="Stursova M."/>
            <person name="Weitz H."/>
            <person name="Taylor A."/>
            <person name="Grigoriev I.V."/>
            <person name="Nagy L.G."/>
            <person name="Martin F."/>
            <person name="Kauserud H."/>
        </authorList>
    </citation>
    <scope>NUCLEOTIDE SEQUENCE</scope>
    <source>
        <strain evidence="15">CBHHK188m</strain>
    </source>
</reference>
<accession>A0AAD7JR86</accession>
<gene>
    <name evidence="15" type="ORF">DFH07DRAFT_1004455</name>
</gene>
<comment type="subcellular location">
    <subcellularLocation>
        <location evidence="2">Nucleus</location>
    </subcellularLocation>
</comment>
<dbReference type="InterPro" id="IPR006155">
    <property type="entry name" value="Josephin"/>
</dbReference>
<evidence type="ECO:0000256" key="8">
    <source>
        <dbReference type="ARBA" id="ARBA00023015"/>
    </source>
</evidence>
<feature type="active site" evidence="11 12">
    <location>
        <position position="131"/>
    </location>
</feature>
<dbReference type="EC" id="3.4.19.12" evidence="3"/>
<dbReference type="Proteomes" id="UP001215280">
    <property type="component" value="Unassembled WGS sequence"/>
</dbReference>
<dbReference type="GO" id="GO:0004843">
    <property type="term" value="F:cysteine-type deubiquitinase activity"/>
    <property type="evidence" value="ECO:0007669"/>
    <property type="project" value="UniProtKB-EC"/>
</dbReference>
<dbReference type="EMBL" id="JARJLG010000024">
    <property type="protein sequence ID" value="KAJ7770222.1"/>
    <property type="molecule type" value="Genomic_DNA"/>
</dbReference>
<dbReference type="Gene3D" id="3.90.70.40">
    <property type="match status" value="1"/>
</dbReference>
<keyword evidence="16" id="KW-1185">Reference proteome</keyword>
<dbReference type="GO" id="GO:0005634">
    <property type="term" value="C:nucleus"/>
    <property type="evidence" value="ECO:0007669"/>
    <property type="project" value="UniProtKB-SubCell"/>
</dbReference>
<keyword evidence="5" id="KW-0833">Ubl conjugation pathway</keyword>
<dbReference type="PANTHER" id="PTHR14159">
    <property type="entry name" value="ATAXIN-3-RELATED"/>
    <property type="match status" value="1"/>
</dbReference>
<keyword evidence="7" id="KW-0788">Thiol protease</keyword>
<dbReference type="GO" id="GO:0006508">
    <property type="term" value="P:proteolysis"/>
    <property type="evidence" value="ECO:0007669"/>
    <property type="project" value="UniProtKB-KW"/>
</dbReference>
<evidence type="ECO:0000313" key="15">
    <source>
        <dbReference type="EMBL" id="KAJ7770222.1"/>
    </source>
</evidence>
<evidence type="ECO:0000256" key="7">
    <source>
        <dbReference type="ARBA" id="ARBA00022807"/>
    </source>
</evidence>
<evidence type="ECO:0000256" key="1">
    <source>
        <dbReference type="ARBA" id="ARBA00000707"/>
    </source>
</evidence>
<feature type="active site" description="Proton acceptor" evidence="11">
    <location>
        <position position="116"/>
    </location>
</feature>
<feature type="active site" description="Nucleophile" evidence="11">
    <location>
        <position position="21"/>
    </location>
</feature>
<evidence type="ECO:0000313" key="16">
    <source>
        <dbReference type="Proteomes" id="UP001215280"/>
    </source>
</evidence>
<keyword evidence="10" id="KW-0539">Nucleus</keyword>
<feature type="active site" evidence="12">
    <location>
        <position position="21"/>
    </location>
</feature>
<comment type="catalytic activity">
    <reaction evidence="1">
        <text>Thiol-dependent hydrolysis of ester, thioester, amide, peptide and isopeptide bonds formed by the C-terminal Gly of ubiquitin (a 76-residue protein attached to proteins as an intracellular targeting signal).</text>
        <dbReference type="EC" id="3.4.19.12"/>
    </reaction>
</comment>
<feature type="domain" description="Josephin" evidence="14">
    <location>
        <begin position="6"/>
        <end position="176"/>
    </location>
</feature>
<feature type="region of interest" description="Disordered" evidence="13">
    <location>
        <begin position="247"/>
        <end position="267"/>
    </location>
</feature>
<feature type="compositionally biased region" description="Low complexity" evidence="13">
    <location>
        <begin position="252"/>
        <end position="267"/>
    </location>
</feature>
<evidence type="ECO:0000256" key="2">
    <source>
        <dbReference type="ARBA" id="ARBA00004123"/>
    </source>
</evidence>
<dbReference type="GO" id="GO:0016579">
    <property type="term" value="P:protein deubiquitination"/>
    <property type="evidence" value="ECO:0007669"/>
    <property type="project" value="InterPro"/>
</dbReference>
<evidence type="ECO:0000256" key="13">
    <source>
        <dbReference type="SAM" id="MobiDB-lite"/>
    </source>
</evidence>
<sequence>MAGLENLPIYHERQEEGSMMCAQHALNSLLQGNYFSPPDLSEIARNLDLLEESYDDENQGTKSGNMDDSGFFSVQVLDNALKVWGLNLSRWRGEDMRPFHDHPETQLAFILNYEQHWFTLRRFGPHWFNLNSFSEPEWISKLYLGMVLQQAEADGYSVFAVTTADPSAPTLPHTEADDLASTLPEPGSANGPIFQSFTSHNTGGSSVNNQAIQGMEDEDYELQAALQASLMGDVPIELPPPVVHHSIPLPPLSESSSSSSTLDPVSSDIPLDLDPVAATMERNRLLLERMKAEQEYAQRQLWADGELGGAQERDTEVEMIRRAIEESEASARLEGHGSEANPGTAGSEVPSETGMEDIVPSNPQARYGQVRVYDDDDADLRKLKHLVSVLFLTFYLAEAALKASLEQLPEGWTLPEQAAAPESLGRSSTSVASHHSDAVEEPKVEEPADAPPTEDVSVDELRRRRLARFG</sequence>
<comment type="caution">
    <text evidence="15">The sequence shown here is derived from an EMBL/GenBank/DDBJ whole genome shotgun (WGS) entry which is preliminary data.</text>
</comment>
<dbReference type="AlphaFoldDB" id="A0AAD7JR86"/>
<dbReference type="PROSITE" id="PS50957">
    <property type="entry name" value="JOSEPHIN"/>
    <property type="match status" value="1"/>
</dbReference>
<feature type="compositionally biased region" description="Basic and acidic residues" evidence="13">
    <location>
        <begin position="434"/>
        <end position="446"/>
    </location>
</feature>
<dbReference type="Pfam" id="PF02099">
    <property type="entry name" value="Josephin"/>
    <property type="match status" value="1"/>
</dbReference>
<dbReference type="SMART" id="SM01246">
    <property type="entry name" value="Josephin"/>
    <property type="match status" value="1"/>
</dbReference>
<dbReference type="PRINTS" id="PR01233">
    <property type="entry name" value="JOSEPHIN"/>
</dbReference>
<keyword evidence="6 12" id="KW-0378">Hydrolase</keyword>
<feature type="active site" evidence="12">
    <location>
        <position position="116"/>
    </location>
</feature>
<evidence type="ECO:0000256" key="3">
    <source>
        <dbReference type="ARBA" id="ARBA00012759"/>
    </source>
</evidence>
<name>A0AAD7JR86_9AGAR</name>
<dbReference type="InterPro" id="IPR033865">
    <property type="entry name" value="Ataxin-3"/>
</dbReference>
<dbReference type="PANTHER" id="PTHR14159:SF0">
    <property type="entry name" value="ATAXIN-3-RELATED"/>
    <property type="match status" value="1"/>
</dbReference>
<evidence type="ECO:0000256" key="9">
    <source>
        <dbReference type="ARBA" id="ARBA00023163"/>
    </source>
</evidence>
<protein>
    <recommendedName>
        <fullName evidence="3">ubiquitinyl hydrolase 1</fullName>
        <ecNumber evidence="3">3.4.19.12</ecNumber>
    </recommendedName>
</protein>
<dbReference type="Gene3D" id="1.10.287.10">
    <property type="entry name" value="S15/NS1, RNA-binding"/>
    <property type="match status" value="1"/>
</dbReference>
<feature type="non-terminal residue" evidence="15">
    <location>
        <position position="470"/>
    </location>
</feature>
<proteinExistence type="predicted"/>
<feature type="region of interest" description="Disordered" evidence="13">
    <location>
        <begin position="187"/>
        <end position="209"/>
    </location>
</feature>
<evidence type="ECO:0000256" key="5">
    <source>
        <dbReference type="ARBA" id="ARBA00022786"/>
    </source>
</evidence>
<evidence type="ECO:0000256" key="6">
    <source>
        <dbReference type="ARBA" id="ARBA00022801"/>
    </source>
</evidence>
<keyword evidence="9" id="KW-0804">Transcription</keyword>
<feature type="compositionally biased region" description="Polar residues" evidence="13">
    <location>
        <begin position="193"/>
        <end position="209"/>
    </location>
</feature>
<evidence type="ECO:0000259" key="14">
    <source>
        <dbReference type="PROSITE" id="PS50957"/>
    </source>
</evidence>
<keyword evidence="4" id="KW-0645">Protease</keyword>
<organism evidence="15 16">
    <name type="scientific">Mycena maculata</name>
    <dbReference type="NCBI Taxonomy" id="230809"/>
    <lineage>
        <taxon>Eukaryota</taxon>
        <taxon>Fungi</taxon>
        <taxon>Dikarya</taxon>
        <taxon>Basidiomycota</taxon>
        <taxon>Agaricomycotina</taxon>
        <taxon>Agaricomycetes</taxon>
        <taxon>Agaricomycetidae</taxon>
        <taxon>Agaricales</taxon>
        <taxon>Marasmiineae</taxon>
        <taxon>Mycenaceae</taxon>
        <taxon>Mycena</taxon>
    </lineage>
</organism>
<evidence type="ECO:0000256" key="11">
    <source>
        <dbReference type="PIRSR" id="PIRSR633865-1"/>
    </source>
</evidence>
<evidence type="ECO:0000256" key="4">
    <source>
        <dbReference type="ARBA" id="ARBA00022670"/>
    </source>
</evidence>
<evidence type="ECO:0000256" key="10">
    <source>
        <dbReference type="ARBA" id="ARBA00023242"/>
    </source>
</evidence>
<keyword evidence="8" id="KW-0805">Transcription regulation</keyword>